<dbReference type="GeneID" id="19240578"/>
<evidence type="ECO:0000313" key="2">
    <source>
        <dbReference type="EMBL" id="ERF68491.1"/>
    </source>
</evidence>
<dbReference type="GO" id="GO:0006694">
    <property type="term" value="P:steroid biosynthetic process"/>
    <property type="evidence" value="ECO:0007669"/>
    <property type="project" value="InterPro"/>
</dbReference>
<organism evidence="2 3">
    <name type="scientific">Endocarpon pusillum (strain Z07020 / HMAS-L-300199)</name>
    <name type="common">Lichen-forming fungus</name>
    <dbReference type="NCBI Taxonomy" id="1263415"/>
    <lineage>
        <taxon>Eukaryota</taxon>
        <taxon>Fungi</taxon>
        <taxon>Dikarya</taxon>
        <taxon>Ascomycota</taxon>
        <taxon>Pezizomycotina</taxon>
        <taxon>Eurotiomycetes</taxon>
        <taxon>Chaetothyriomycetidae</taxon>
        <taxon>Verrucariales</taxon>
        <taxon>Verrucariaceae</taxon>
        <taxon>Endocarpon</taxon>
    </lineage>
</organism>
<dbReference type="AlphaFoldDB" id="U1G9X3"/>
<proteinExistence type="predicted"/>
<dbReference type="Gene3D" id="3.40.50.720">
    <property type="entry name" value="NAD(P)-binding Rossmann-like Domain"/>
    <property type="match status" value="1"/>
</dbReference>
<name>U1G9X3_ENDPU</name>
<accession>U1G9X3</accession>
<dbReference type="Proteomes" id="UP000019373">
    <property type="component" value="Unassembled WGS sequence"/>
</dbReference>
<dbReference type="InterPro" id="IPR002225">
    <property type="entry name" value="3Beta_OHSteriod_DH/Estase"/>
</dbReference>
<dbReference type="EMBL" id="KE721517">
    <property type="protein sequence ID" value="ERF68491.1"/>
    <property type="molecule type" value="Genomic_DNA"/>
</dbReference>
<dbReference type="OMA" id="EAERWCV"/>
<dbReference type="eggNOG" id="KOG1430">
    <property type="taxonomic scope" value="Eukaryota"/>
</dbReference>
<dbReference type="Pfam" id="PF01073">
    <property type="entry name" value="3Beta_HSD"/>
    <property type="match status" value="1"/>
</dbReference>
<sequence length="423" mass="46667">MAPDSSAPIVLGRVLIVGGCGFLGYHVVDQFLNFASEEDLPLPKPATSTRTSKPDAASFEFPTLRSRYPLYAKTEVHVLDLRCNRNRLPGATYHEGDLCDPASLLPVFREVKPQVVINTASPTYDAPREILRKVNIEGTKTLLEVAGGAHGDWGGKCKAFVHTSSSSVVHDCLNDLINADERWPLVRPHPVEYYTESKADAEEIVLEANKKHNDMLTCAIRPAGIVGERDRAGMTDALLQTAAHAPDWQLHFQFGEGNNLFDCTYVGNVAYGLAVAAEALLHTSARIAAGEAVPLDHEKVDGEAFIVTNDSPAYFWDIARYVWTLYGRTVSMSKVWQLSKGFLLPVGALAEMSTYITGKKTKMTRQSIRYATMQRYFNCDKLKRRCGYTPLVGLEEGLARAVKSFVLSERAEKEALGGEKKVQ</sequence>
<dbReference type="GO" id="GO:0016616">
    <property type="term" value="F:oxidoreductase activity, acting on the CH-OH group of donors, NAD or NADP as acceptor"/>
    <property type="evidence" value="ECO:0007669"/>
    <property type="project" value="InterPro"/>
</dbReference>
<dbReference type="RefSeq" id="XP_007805842.1">
    <property type="nucleotide sequence ID" value="XM_007807651.1"/>
</dbReference>
<feature type="domain" description="3-beta hydroxysteroid dehydrogenase/isomerase" evidence="1">
    <location>
        <begin position="74"/>
        <end position="328"/>
    </location>
</feature>
<dbReference type="PANTHER" id="PTHR43000">
    <property type="entry name" value="DTDP-D-GLUCOSE 4,6-DEHYDRATASE-RELATED"/>
    <property type="match status" value="1"/>
</dbReference>
<evidence type="ECO:0000313" key="3">
    <source>
        <dbReference type="Proteomes" id="UP000019373"/>
    </source>
</evidence>
<keyword evidence="3" id="KW-1185">Reference proteome</keyword>
<dbReference type="SUPFAM" id="SSF51735">
    <property type="entry name" value="NAD(P)-binding Rossmann-fold domains"/>
    <property type="match status" value="1"/>
</dbReference>
<protein>
    <recommendedName>
        <fullName evidence="1">3-beta hydroxysteroid dehydrogenase/isomerase domain-containing protein</fullName>
    </recommendedName>
</protein>
<dbReference type="InterPro" id="IPR036291">
    <property type="entry name" value="NAD(P)-bd_dom_sf"/>
</dbReference>
<evidence type="ECO:0000259" key="1">
    <source>
        <dbReference type="Pfam" id="PF01073"/>
    </source>
</evidence>
<gene>
    <name evidence="2" type="ORF">EPUS_05630</name>
</gene>
<reference evidence="3" key="1">
    <citation type="journal article" date="2014" name="BMC Genomics">
        <title>Genome characteristics reveal the impact of lichenization on lichen-forming fungus Endocarpon pusillum Hedwig (Verrucariales, Ascomycota).</title>
        <authorList>
            <person name="Wang Y.-Y."/>
            <person name="Liu B."/>
            <person name="Zhang X.-Y."/>
            <person name="Zhou Q.-M."/>
            <person name="Zhang T."/>
            <person name="Li H."/>
            <person name="Yu Y.-F."/>
            <person name="Zhang X.-L."/>
            <person name="Hao X.-Y."/>
            <person name="Wang M."/>
            <person name="Wang L."/>
            <person name="Wei J.-C."/>
        </authorList>
    </citation>
    <scope>NUCLEOTIDE SEQUENCE [LARGE SCALE GENOMIC DNA]</scope>
    <source>
        <strain evidence="3">Z07020 / HMAS-L-300199</strain>
    </source>
</reference>
<dbReference type="HOGENOM" id="CLU_007383_6_8_1"/>
<dbReference type="OrthoDB" id="10058185at2759"/>